<evidence type="ECO:0000256" key="6">
    <source>
        <dbReference type="ARBA" id="ARBA00023306"/>
    </source>
</evidence>
<dbReference type="GO" id="GO:0003677">
    <property type="term" value="F:DNA binding"/>
    <property type="evidence" value="ECO:0007669"/>
    <property type="project" value="TreeGrafter"/>
</dbReference>
<dbReference type="PANTHER" id="PTHR13220">
    <property type="entry name" value="TIMELESS INTERACTING-RELATED"/>
    <property type="match status" value="1"/>
</dbReference>
<comment type="subcellular location">
    <subcellularLocation>
        <location evidence="1 7">Nucleus</location>
    </subcellularLocation>
</comment>
<dbReference type="Pfam" id="PF07962">
    <property type="entry name" value="Swi3"/>
    <property type="match status" value="1"/>
</dbReference>
<keyword evidence="11" id="KW-1185">Reference proteome</keyword>
<dbReference type="GO" id="GO:0000076">
    <property type="term" value="P:DNA replication checkpoint signaling"/>
    <property type="evidence" value="ECO:0007669"/>
    <property type="project" value="UniProtKB-UniRule"/>
</dbReference>
<dbReference type="PANTHER" id="PTHR13220:SF11">
    <property type="entry name" value="TIMELESS-INTERACTING PROTEIN"/>
    <property type="match status" value="1"/>
</dbReference>
<dbReference type="Proteomes" id="UP000887226">
    <property type="component" value="Unassembled WGS sequence"/>
</dbReference>
<evidence type="ECO:0000256" key="4">
    <source>
        <dbReference type="ARBA" id="ARBA00022880"/>
    </source>
</evidence>
<dbReference type="GO" id="GO:0031297">
    <property type="term" value="P:replication fork processing"/>
    <property type="evidence" value="ECO:0007669"/>
    <property type="project" value="UniProtKB-UniRule"/>
</dbReference>
<evidence type="ECO:0000313" key="10">
    <source>
        <dbReference type="EMBL" id="KAG9242808.1"/>
    </source>
</evidence>
<evidence type="ECO:0000256" key="3">
    <source>
        <dbReference type="ARBA" id="ARBA00022763"/>
    </source>
</evidence>
<evidence type="ECO:0000256" key="2">
    <source>
        <dbReference type="ARBA" id="ARBA00006075"/>
    </source>
</evidence>
<dbReference type="InterPro" id="IPR012923">
    <property type="entry name" value="Csm3"/>
</dbReference>
<comment type="similarity">
    <text evidence="2 7">Belongs to the CSM3 family.</text>
</comment>
<dbReference type="InterPro" id="IPR040038">
    <property type="entry name" value="TIPIN/Csm3/Swi3"/>
</dbReference>
<dbReference type="GO" id="GO:0031298">
    <property type="term" value="C:replication fork protection complex"/>
    <property type="evidence" value="ECO:0007669"/>
    <property type="project" value="TreeGrafter"/>
</dbReference>
<gene>
    <name evidence="10" type="ORF">BJ878DRAFT_481682</name>
</gene>
<comment type="function">
    <text evidence="7">Plays an important role in the control of DNA replication and the maintenance of replication fork stability.</text>
</comment>
<keyword evidence="5 7" id="KW-0539">Nucleus</keyword>
<feature type="compositionally biased region" description="Acidic residues" evidence="8">
    <location>
        <begin position="17"/>
        <end position="33"/>
    </location>
</feature>
<keyword evidence="4" id="KW-0236">DNA replication inhibitor</keyword>
<reference evidence="10" key="1">
    <citation type="journal article" date="2021" name="IMA Fungus">
        <title>Genomic characterization of three marine fungi, including Emericellopsis atlantica sp. nov. with signatures of a generalist lifestyle and marine biomass degradation.</title>
        <authorList>
            <person name="Hagestad O.C."/>
            <person name="Hou L."/>
            <person name="Andersen J.H."/>
            <person name="Hansen E.H."/>
            <person name="Altermark B."/>
            <person name="Li C."/>
            <person name="Kuhnert E."/>
            <person name="Cox R.J."/>
            <person name="Crous P.W."/>
            <person name="Spatafora J.W."/>
            <person name="Lail K."/>
            <person name="Amirebrahimi M."/>
            <person name="Lipzen A."/>
            <person name="Pangilinan J."/>
            <person name="Andreopoulos W."/>
            <person name="Hayes R.D."/>
            <person name="Ng V."/>
            <person name="Grigoriev I.V."/>
            <person name="Jackson S.A."/>
            <person name="Sutton T.D.S."/>
            <person name="Dobson A.D.W."/>
            <person name="Rama T."/>
        </authorList>
    </citation>
    <scope>NUCLEOTIDE SEQUENCE</scope>
    <source>
        <strain evidence="10">TRa3180A</strain>
    </source>
</reference>
<organism evidence="10 11">
    <name type="scientific">Calycina marina</name>
    <dbReference type="NCBI Taxonomy" id="1763456"/>
    <lineage>
        <taxon>Eukaryota</taxon>
        <taxon>Fungi</taxon>
        <taxon>Dikarya</taxon>
        <taxon>Ascomycota</taxon>
        <taxon>Pezizomycotina</taxon>
        <taxon>Leotiomycetes</taxon>
        <taxon>Helotiales</taxon>
        <taxon>Pezizellaceae</taxon>
        <taxon>Calycina</taxon>
    </lineage>
</organism>
<evidence type="ECO:0000256" key="5">
    <source>
        <dbReference type="ARBA" id="ARBA00023242"/>
    </source>
</evidence>
<feature type="domain" description="Chromosome segregation in meiosis protein 3" evidence="9">
    <location>
        <begin position="74"/>
        <end position="156"/>
    </location>
</feature>
<accession>A0A9P7Z0S6</accession>
<dbReference type="GO" id="GO:0006974">
    <property type="term" value="P:DNA damage response"/>
    <property type="evidence" value="ECO:0007669"/>
    <property type="project" value="UniProtKB-KW"/>
</dbReference>
<dbReference type="GO" id="GO:0043111">
    <property type="term" value="P:replication fork arrest"/>
    <property type="evidence" value="ECO:0007669"/>
    <property type="project" value="TreeGrafter"/>
</dbReference>
<evidence type="ECO:0000256" key="1">
    <source>
        <dbReference type="ARBA" id="ARBA00004123"/>
    </source>
</evidence>
<evidence type="ECO:0000256" key="7">
    <source>
        <dbReference type="RuleBase" id="RU366049"/>
    </source>
</evidence>
<protein>
    <recommendedName>
        <fullName evidence="7">Chromosome segregation in meiosis protein</fullName>
    </recommendedName>
</protein>
<comment type="caution">
    <text evidence="10">The sequence shown here is derived from an EMBL/GenBank/DDBJ whole genome shotgun (WGS) entry which is preliminary data.</text>
</comment>
<proteinExistence type="inferred from homology"/>
<keyword evidence="6 7" id="KW-0131">Cell cycle</keyword>
<dbReference type="EMBL" id="MU254034">
    <property type="protein sequence ID" value="KAG9242808.1"/>
    <property type="molecule type" value="Genomic_DNA"/>
</dbReference>
<keyword evidence="3 7" id="KW-0227">DNA damage</keyword>
<name>A0A9P7Z0S6_9HELO</name>
<evidence type="ECO:0000256" key="8">
    <source>
        <dbReference type="SAM" id="MobiDB-lite"/>
    </source>
</evidence>
<feature type="region of interest" description="Disordered" evidence="8">
    <location>
        <begin position="1"/>
        <end position="51"/>
    </location>
</feature>
<feature type="compositionally biased region" description="Polar residues" evidence="8">
    <location>
        <begin position="1"/>
        <end position="10"/>
    </location>
</feature>
<evidence type="ECO:0000259" key="9">
    <source>
        <dbReference type="Pfam" id="PF07962"/>
    </source>
</evidence>
<feature type="region of interest" description="Disordered" evidence="8">
    <location>
        <begin position="156"/>
        <end position="246"/>
    </location>
</feature>
<evidence type="ECO:0000313" key="11">
    <source>
        <dbReference type="Proteomes" id="UP000887226"/>
    </source>
</evidence>
<dbReference type="AlphaFoldDB" id="A0A9P7Z0S6"/>
<dbReference type="OrthoDB" id="437078at2759"/>
<sequence length="325" mass="36191">MTSSELQTGGPTAGGNEFDDDIFDYGIDGENDPFSDNYKPANASAPKQNTKVDEELGLDEAIEVGKKPRVPRFKLDENLLLSAKGIPELRRKAKKHLKFKGKGHEYSDMERLLKFYQLWLDDMYPKAKFLDGMVMIEKLGHKKRIQSARMEWIDEGKPKSLIQDESIADDPQPESTENGEREKTVSRIAPIVEKTATERPKTPEASPDADMDDLYDATPRASRQLPAGGTPSLFGPADDGPPDDDMDALLAEQEFMEAEAAKTQPKPVNQVVHQDDFDDDLDALMAEEEMMQAASKPAAPVTRVKEAEIDEDIEAMAAEMGDDMW</sequence>